<dbReference type="SFLD" id="SFLDG01140">
    <property type="entry name" value="C2.B:_Phosphomannomutase_and_P"/>
    <property type="match status" value="1"/>
</dbReference>
<dbReference type="KEGG" id="aji:C0Z10_10620"/>
<comment type="similarity">
    <text evidence="3">Belongs to the eukaryotic PMM family.</text>
</comment>
<dbReference type="GO" id="GO:0009298">
    <property type="term" value="P:GDP-mannose biosynthetic process"/>
    <property type="evidence" value="ECO:0007669"/>
    <property type="project" value="UniProtKB-UniPathway"/>
</dbReference>
<evidence type="ECO:0000256" key="11">
    <source>
        <dbReference type="PIRSR" id="PIRSR605002-2"/>
    </source>
</evidence>
<dbReference type="InterPro" id="IPR005002">
    <property type="entry name" value="PMM"/>
</dbReference>
<comment type="cofactor">
    <cofactor evidence="12">
        <name>Mg(2+)</name>
        <dbReference type="ChEBI" id="CHEBI:18420"/>
    </cofactor>
</comment>
<evidence type="ECO:0000313" key="13">
    <source>
        <dbReference type="EMBL" id="AZZ40128.1"/>
    </source>
</evidence>
<feature type="binding site" evidence="12">
    <location>
        <position position="25"/>
    </location>
    <ligand>
        <name>Mg(2+)</name>
        <dbReference type="ChEBI" id="CHEBI:18420"/>
        <label>1</label>
    </ligand>
</feature>
<feature type="active site" description="Proton donor/acceptor" evidence="10">
    <location>
        <position position="27"/>
    </location>
</feature>
<dbReference type="InterPro" id="IPR036412">
    <property type="entry name" value="HAD-like_sf"/>
</dbReference>
<dbReference type="InterPro" id="IPR023214">
    <property type="entry name" value="HAD_sf"/>
</dbReference>
<reference evidence="14" key="1">
    <citation type="submission" date="2017-12" db="EMBL/GenBank/DDBJ databases">
        <title>Whole genome sequencing of Acidipropionibacterium jensenii strains JS279 and JS280.</title>
        <authorList>
            <person name="Deptula P."/>
            <person name="Laine P."/>
            <person name="Smolander O.-P."/>
            <person name="Paulin L."/>
            <person name="Auvinen P."/>
            <person name="Varmanen P."/>
        </authorList>
    </citation>
    <scope>NUCLEOTIDE SEQUENCE [LARGE SCALE GENOMIC DNA]</scope>
    <source>
        <strain evidence="14">JS280</strain>
    </source>
</reference>
<dbReference type="Pfam" id="PF03332">
    <property type="entry name" value="PMM"/>
    <property type="match status" value="1"/>
</dbReference>
<accession>A0A3Q9ULZ2</accession>
<feature type="binding site" evidence="11">
    <location>
        <position position="144"/>
    </location>
    <ligand>
        <name>alpha-D-mannose 1-phosphate</name>
        <dbReference type="ChEBI" id="CHEBI:58409"/>
    </ligand>
</feature>
<dbReference type="SFLD" id="SFLDS00003">
    <property type="entry name" value="Haloacid_Dehalogenase"/>
    <property type="match status" value="1"/>
</dbReference>
<feature type="binding site" evidence="12">
    <location>
        <position position="228"/>
    </location>
    <ligand>
        <name>Mg(2+)</name>
        <dbReference type="ChEBI" id="CHEBI:18420"/>
        <label>1</label>
    </ligand>
</feature>
<feature type="active site" description="Nucleophile" evidence="10">
    <location>
        <position position="25"/>
    </location>
</feature>
<evidence type="ECO:0000256" key="10">
    <source>
        <dbReference type="PIRSR" id="PIRSR605002-1"/>
    </source>
</evidence>
<gene>
    <name evidence="13" type="ORF">C0Z10_10620</name>
</gene>
<proteinExistence type="inferred from homology"/>
<comment type="pathway">
    <text evidence="2">Nucleotide-sugar biosynthesis; GDP-alpha-D-mannose biosynthesis; alpha-D-mannose 1-phosphate from D-fructose 6-phosphate: step 2/2.</text>
</comment>
<dbReference type="Proteomes" id="UP000285875">
    <property type="component" value="Chromosome"/>
</dbReference>
<protein>
    <recommendedName>
        <fullName evidence="5">phosphomannomutase</fullName>
        <ecNumber evidence="5">5.4.2.8</ecNumber>
    </recommendedName>
</protein>
<keyword evidence="13" id="KW-0378">Hydrolase</keyword>
<evidence type="ECO:0000256" key="5">
    <source>
        <dbReference type="ARBA" id="ARBA00012730"/>
    </source>
</evidence>
<sequence>MSTGRAASYRLLAVTASIPPMVAFDLDDTLAPSKTRLPEPMAETLARLLEATQVCVISGGQFGQFRSQVVEPLDEVGSARMDRLHLMPACGTQYYRLVDGRWDRIYLEALTDDEKSRATEALEGCARRLGLWEEHTWGPTMEDRESQITFSALGQEAPVPAKRAWDPTGEKKLRLRAAVAELLPDLEVRAGGSTSVDITRVGRDKSFGIGELLTKTGLNREDLLFFGDRLDVNGNDYPVKAMGVPCVSVTGWQDTVEKLDALLSDGTGLHQSA</sequence>
<evidence type="ECO:0000256" key="6">
    <source>
        <dbReference type="ARBA" id="ARBA00022490"/>
    </source>
</evidence>
<feature type="binding site" evidence="12">
    <location>
        <position position="27"/>
    </location>
    <ligand>
        <name>Mg(2+)</name>
        <dbReference type="ChEBI" id="CHEBI:18420"/>
        <label>1</label>
    </ligand>
</feature>
<feature type="binding site" evidence="11">
    <location>
        <position position="195"/>
    </location>
    <ligand>
        <name>alpha-D-mannose 1-phosphate</name>
        <dbReference type="ChEBI" id="CHEBI:58409"/>
    </ligand>
</feature>
<dbReference type="GO" id="GO:0016791">
    <property type="term" value="F:phosphatase activity"/>
    <property type="evidence" value="ECO:0007669"/>
    <property type="project" value="UniProtKB-ARBA"/>
</dbReference>
<dbReference type="AlphaFoldDB" id="A0A3Q9ULZ2"/>
<evidence type="ECO:0000256" key="1">
    <source>
        <dbReference type="ARBA" id="ARBA00004496"/>
    </source>
</evidence>
<evidence type="ECO:0000256" key="12">
    <source>
        <dbReference type="PIRSR" id="PIRSR605002-3"/>
    </source>
</evidence>
<evidence type="ECO:0000256" key="9">
    <source>
        <dbReference type="ARBA" id="ARBA00023235"/>
    </source>
</evidence>
<keyword evidence="6" id="KW-0963">Cytoplasm</keyword>
<dbReference type="UniPathway" id="UPA00126">
    <property type="reaction ID" value="UER00424"/>
</dbReference>
<evidence type="ECO:0000256" key="8">
    <source>
        <dbReference type="ARBA" id="ARBA00022842"/>
    </source>
</evidence>
<keyword evidence="9" id="KW-0413">Isomerase</keyword>
<dbReference type="NCBIfam" id="TIGR01484">
    <property type="entry name" value="HAD-SF-IIB"/>
    <property type="match status" value="1"/>
</dbReference>
<feature type="binding site" evidence="11">
    <location>
        <position position="197"/>
    </location>
    <ligand>
        <name>alpha-D-mannose 1-phosphate</name>
        <dbReference type="ChEBI" id="CHEBI:58409"/>
    </ligand>
</feature>
<evidence type="ECO:0000256" key="2">
    <source>
        <dbReference type="ARBA" id="ARBA00004699"/>
    </source>
</evidence>
<dbReference type="GO" id="GO:0004615">
    <property type="term" value="F:phosphomannomutase activity"/>
    <property type="evidence" value="ECO:0007669"/>
    <property type="project" value="UniProtKB-EC"/>
</dbReference>
<keyword evidence="8 12" id="KW-0460">Magnesium</keyword>
<dbReference type="SFLD" id="SFLDG01143">
    <property type="entry name" value="C2.B.3:_Phosphomannomutase_Lik"/>
    <property type="match status" value="1"/>
</dbReference>
<keyword evidence="7 12" id="KW-0479">Metal-binding</keyword>
<comment type="subunit">
    <text evidence="4">Homodimer.</text>
</comment>
<evidence type="ECO:0000256" key="4">
    <source>
        <dbReference type="ARBA" id="ARBA00011738"/>
    </source>
</evidence>
<dbReference type="GO" id="GO:0005737">
    <property type="term" value="C:cytoplasm"/>
    <property type="evidence" value="ECO:0007669"/>
    <property type="project" value="UniProtKB-SubCell"/>
</dbReference>
<evidence type="ECO:0000256" key="7">
    <source>
        <dbReference type="ARBA" id="ARBA00022723"/>
    </source>
</evidence>
<dbReference type="InterPro" id="IPR043169">
    <property type="entry name" value="PMM_cap"/>
</dbReference>
<dbReference type="Gene3D" id="3.30.1240.20">
    <property type="match status" value="1"/>
</dbReference>
<dbReference type="EMBL" id="CP025570">
    <property type="protein sequence ID" value="AZZ40128.1"/>
    <property type="molecule type" value="Genomic_DNA"/>
</dbReference>
<evidence type="ECO:0000313" key="14">
    <source>
        <dbReference type="Proteomes" id="UP000285875"/>
    </source>
</evidence>
<dbReference type="EC" id="5.4.2.8" evidence="5"/>
<name>A0A3Q9ULZ2_9ACTN</name>
<dbReference type="GO" id="GO:0046872">
    <property type="term" value="F:metal ion binding"/>
    <property type="evidence" value="ECO:0007669"/>
    <property type="project" value="UniProtKB-KW"/>
</dbReference>
<dbReference type="SUPFAM" id="SSF56784">
    <property type="entry name" value="HAD-like"/>
    <property type="match status" value="1"/>
</dbReference>
<dbReference type="InterPro" id="IPR006379">
    <property type="entry name" value="HAD-SF_hydro_IIB"/>
</dbReference>
<evidence type="ECO:0000256" key="3">
    <source>
        <dbReference type="ARBA" id="ARBA00009736"/>
    </source>
</evidence>
<dbReference type="Gene3D" id="3.40.50.1000">
    <property type="entry name" value="HAD superfamily/HAD-like"/>
    <property type="match status" value="1"/>
</dbReference>
<organism evidence="13 14">
    <name type="scientific">Acidipropionibacterium jensenii</name>
    <dbReference type="NCBI Taxonomy" id="1749"/>
    <lineage>
        <taxon>Bacteria</taxon>
        <taxon>Bacillati</taxon>
        <taxon>Actinomycetota</taxon>
        <taxon>Actinomycetes</taxon>
        <taxon>Propionibacteriales</taxon>
        <taxon>Propionibacteriaceae</taxon>
        <taxon>Acidipropionibacterium</taxon>
    </lineage>
</organism>
<comment type="subcellular location">
    <subcellularLocation>
        <location evidence="1">Cytoplasm</location>
    </subcellularLocation>
</comment>